<dbReference type="SUPFAM" id="SSF52540">
    <property type="entry name" value="P-loop containing nucleoside triphosphate hydrolases"/>
    <property type="match status" value="1"/>
</dbReference>
<accession>A0A212LFS6</accession>
<protein>
    <submittedName>
        <fullName evidence="1">Uncharacterized protein</fullName>
    </submittedName>
</protein>
<dbReference type="EMBL" id="FMJD01000008">
    <property type="protein sequence ID" value="SCM76426.1"/>
    <property type="molecule type" value="Genomic_DNA"/>
</dbReference>
<proteinExistence type="predicted"/>
<reference evidence="1" key="1">
    <citation type="submission" date="2016-08" db="EMBL/GenBank/DDBJ databases">
        <authorList>
            <person name="Seilhamer J.J."/>
        </authorList>
    </citation>
    <scope>NUCLEOTIDE SEQUENCE</scope>
    <source>
        <strain evidence="1">86</strain>
    </source>
</reference>
<name>A0A212LFS6_9HYPH</name>
<gene>
    <name evidence="1" type="ORF">KL86PLE_40231</name>
</gene>
<organism evidence="1">
    <name type="scientific">uncultured Pleomorphomonas sp</name>
    <dbReference type="NCBI Taxonomy" id="442121"/>
    <lineage>
        <taxon>Bacteria</taxon>
        <taxon>Pseudomonadati</taxon>
        <taxon>Pseudomonadota</taxon>
        <taxon>Alphaproteobacteria</taxon>
        <taxon>Hyphomicrobiales</taxon>
        <taxon>Pleomorphomonadaceae</taxon>
        <taxon>Pleomorphomonas</taxon>
        <taxon>environmental samples</taxon>
    </lineage>
</organism>
<sequence>MRLGYASISEGSWYVRVGEILSVIFDAEPDYIATLDSSQLVKLMKRLLLAEARLTGIPLRAASVPLQITVPDGGEDGSISWTGGADSTPYIPARFTILQSKAQDLTESRVKNEILANPRKGKPPALNDAIAEVLANSGAYIIFCRQPMTGAKRKTLQKAIRDSIKSVGANPKAAAAIEVYDANLIADWVNRHPAVSLWLASVRASRNLAGFQTHEGWGRYPDMSVPWKPSDEPRFAPANRPVPEEERRIKERGSWTYEQASAKVRDFLGDPKAIVRIYGPSGFGKSRFTYEVLKSSGSISDEIDMASVVHCDGSISGNEVVKLALECADADLAAILVVDECNDELHQKLANIVRRTGSRLCLVTMDIETKVLQASDTLSLRVEKADAKLISEIAKGVAPKLTDTATSFITELAEGFPRMAVLAAQQDGAGRQTMESVEQVLERIIWAGKAPNQEGQRALEVAALFEWLGIEGHVESQAAFLGAQLAEQTTSRFVEHLLSFESRGIITRRGNFLQVGPVPLAARLGLARLAVMTADKLLDFFDQAPEELKASLLCRLKWMDTSPTATAFAERLLEPELLGSYAALNTEAGSKALDRLVHVAPDAVTRTIERVFGSLTFDELRAAEGARRYLLWSLEKLVFRKKTFDSAARLLRKLAVAETEDFSNNSTGIFQQLYQLYLSGTEAEPAARLAVLDEGLSSSNDAERKVCIDALGHMLKDGHFSRGGGSEQIGSAEAMQDWRPKTYGEIWDFFRAGMSRLTTIATSNDVHAEIARSHLAAHIRGLLGQLPVAEVRAMIETVTSHSGFWPEAIAAISHWLYFDRSKGAPDERAKEVRQLYSDLLPADPVDLAVLYTHGWQVDLHDPDSNYTREPDAKHDFKYSMRQAIAVAETVAQDKTLTRRAVERMACKEAHGIAAFTNALMKKVADPKAVFKHAIAAAEASPDEPNRGFFGGLISGAHERDPALGKSLVKQALKSPKLRSHAIAIIGSGTLESDEISMVVSLLQSGDVQPWECQNLGLSRVDVKVLLPLLRELENHGTDGLWTILDIIDMYLYEGTQKVTKDLIAEVKRVLVAPELIDAVRNNMDGYHLENHVKRLISLGAISAPYARQLTKQLLGICRQGADRIFYELDDPVRKVLSLLMPLHPQPVWDEIAKKLTSKSWHARFYVENLLEAHNGFHEDHLGRGLGIDIPPSQFLAWVRAKPERRAATAVDWLPIAERDTNGVLSWHPELEAYVVEFGNMPGVLEALTSRLHPKSWSGGLAPYLEPIVPLVQTWSAHKSPPVRDWASKQIVWLTGSIRAERKRSEEDVVRYLWPMSRSARGHH</sequence>
<dbReference type="InterPro" id="IPR027417">
    <property type="entry name" value="P-loop_NTPase"/>
</dbReference>
<evidence type="ECO:0000313" key="1">
    <source>
        <dbReference type="EMBL" id="SCM76426.1"/>
    </source>
</evidence>